<dbReference type="InterPro" id="IPR051686">
    <property type="entry name" value="Lipoprotein_DolP"/>
</dbReference>
<dbReference type="InterPro" id="IPR014004">
    <property type="entry name" value="Transpt-assoc_nodulatn_dom_bac"/>
</dbReference>
<evidence type="ECO:0000259" key="3">
    <source>
        <dbReference type="PROSITE" id="PS50914"/>
    </source>
</evidence>
<feature type="signal peptide" evidence="2">
    <location>
        <begin position="1"/>
        <end position="19"/>
    </location>
</feature>
<feature type="chain" id="PRO_5019523430" evidence="2">
    <location>
        <begin position="20"/>
        <end position="193"/>
    </location>
</feature>
<dbReference type="RefSeq" id="WP_125975683.1">
    <property type="nucleotide sequence ID" value="NZ_CP034433.1"/>
</dbReference>
<dbReference type="SMART" id="SM00749">
    <property type="entry name" value="BON"/>
    <property type="match status" value="2"/>
</dbReference>
<dbReference type="OrthoDB" id="5294487at2"/>
<feature type="domain" description="BON" evidence="3">
    <location>
        <begin position="123"/>
        <end position="191"/>
    </location>
</feature>
<evidence type="ECO:0000256" key="2">
    <source>
        <dbReference type="SAM" id="SignalP"/>
    </source>
</evidence>
<dbReference type="EMBL" id="CP034433">
    <property type="protein sequence ID" value="AZN37755.1"/>
    <property type="molecule type" value="Genomic_DNA"/>
</dbReference>
<dbReference type="KEGG" id="iod:EJO50_15545"/>
<name>A0A3S8ZWF3_9NEIS</name>
<evidence type="ECO:0000313" key="5">
    <source>
        <dbReference type="Proteomes" id="UP000282438"/>
    </source>
</evidence>
<dbReference type="PROSITE" id="PS51257">
    <property type="entry name" value="PROKAR_LIPOPROTEIN"/>
    <property type="match status" value="1"/>
</dbReference>
<dbReference type="AlphaFoldDB" id="A0A3S8ZWF3"/>
<evidence type="ECO:0000313" key="4">
    <source>
        <dbReference type="EMBL" id="AZN37755.1"/>
    </source>
</evidence>
<protein>
    <submittedName>
        <fullName evidence="4">BON domain-containing protein</fullName>
    </submittedName>
</protein>
<keyword evidence="1 2" id="KW-0732">Signal</keyword>
<dbReference type="PANTHER" id="PTHR34606">
    <property type="entry name" value="BON DOMAIN-CONTAINING PROTEIN"/>
    <property type="match status" value="1"/>
</dbReference>
<evidence type="ECO:0000256" key="1">
    <source>
        <dbReference type="ARBA" id="ARBA00022729"/>
    </source>
</evidence>
<dbReference type="Pfam" id="PF04972">
    <property type="entry name" value="BON"/>
    <property type="match status" value="2"/>
</dbReference>
<keyword evidence="5" id="KW-1185">Reference proteome</keyword>
<organism evidence="4 5">
    <name type="scientific">Iodobacter ciconiae</name>
    <dbReference type="NCBI Taxonomy" id="2496266"/>
    <lineage>
        <taxon>Bacteria</taxon>
        <taxon>Pseudomonadati</taxon>
        <taxon>Pseudomonadota</taxon>
        <taxon>Betaproteobacteria</taxon>
        <taxon>Neisseriales</taxon>
        <taxon>Chitinibacteraceae</taxon>
        <taxon>Iodobacter</taxon>
    </lineage>
</organism>
<sequence>MMRLKNTLLALGLAASLSACVPVLLVGGVAVGAMVGSDPRKSEVIKTDFDLGAKISSDLIDAWKEKAHINVSTFNGVVLLTGEVPDEAAKVRAFEIAQRQSRARKIYNETVVSVPSTAANRLYDTQLTARVKTALLAGASDTDAVHLQVVTERSVVYLMGVSRPDISESAARAASRVSGVRQVVKLVEPLTGY</sequence>
<proteinExistence type="predicted"/>
<gene>
    <name evidence="4" type="ORF">EJO50_15545</name>
</gene>
<reference evidence="4 5" key="1">
    <citation type="submission" date="2018-12" db="EMBL/GenBank/DDBJ databases">
        <title>Complete genome sequence of Iodobacter sp. H11R3.</title>
        <authorList>
            <person name="Bae J.-W."/>
        </authorList>
    </citation>
    <scope>NUCLEOTIDE SEQUENCE [LARGE SCALE GENOMIC DNA]</scope>
    <source>
        <strain evidence="4 5">H11R3</strain>
    </source>
</reference>
<feature type="domain" description="BON" evidence="3">
    <location>
        <begin position="47"/>
        <end position="114"/>
    </location>
</feature>
<dbReference type="InterPro" id="IPR007055">
    <property type="entry name" value="BON_dom"/>
</dbReference>
<dbReference type="PANTHER" id="PTHR34606:SF4">
    <property type="entry name" value="OUTER MEMBRANE LIPOPROTEIN DOLP"/>
    <property type="match status" value="1"/>
</dbReference>
<accession>A0A3S8ZWF3</accession>
<dbReference type="PROSITE" id="PS50914">
    <property type="entry name" value="BON"/>
    <property type="match status" value="2"/>
</dbReference>
<dbReference type="Proteomes" id="UP000282438">
    <property type="component" value="Chromosome"/>
</dbReference>